<accession>A0A1N6XY97</accession>
<keyword evidence="2" id="KW-1185">Reference proteome</keyword>
<dbReference type="Proteomes" id="UP000186400">
    <property type="component" value="Unassembled WGS sequence"/>
</dbReference>
<name>A0A1N6XY97_9SPIO</name>
<gene>
    <name evidence="1" type="ORF">SAMN05920897_1345</name>
</gene>
<evidence type="ECO:0000313" key="1">
    <source>
        <dbReference type="EMBL" id="SIR07330.1"/>
    </source>
</evidence>
<evidence type="ECO:0000313" key="2">
    <source>
        <dbReference type="Proteomes" id="UP000186400"/>
    </source>
</evidence>
<protein>
    <submittedName>
        <fullName evidence="1">Uncharacterized protein</fullName>
    </submittedName>
</protein>
<proteinExistence type="predicted"/>
<sequence>MAAYLAAEPLAYVKSPHDSRTLAVVTAWVRRAWEGPPNDLILKIHGAHIQ</sequence>
<dbReference type="AlphaFoldDB" id="A0A1N6XY97"/>
<reference evidence="1 2" key="1">
    <citation type="submission" date="2017-01" db="EMBL/GenBank/DDBJ databases">
        <authorList>
            <person name="Mah S.A."/>
            <person name="Swanson W.J."/>
            <person name="Moy G.W."/>
            <person name="Vacquier V.D."/>
        </authorList>
    </citation>
    <scope>NUCLEOTIDE SEQUENCE [LARGE SCALE GENOMIC DNA]</scope>
    <source>
        <strain evidence="1 2">ASpG1</strain>
    </source>
</reference>
<organism evidence="1 2">
    <name type="scientific">Alkalispirochaeta americana</name>
    <dbReference type="NCBI Taxonomy" id="159291"/>
    <lineage>
        <taxon>Bacteria</taxon>
        <taxon>Pseudomonadati</taxon>
        <taxon>Spirochaetota</taxon>
        <taxon>Spirochaetia</taxon>
        <taxon>Spirochaetales</taxon>
        <taxon>Spirochaetaceae</taxon>
        <taxon>Alkalispirochaeta</taxon>
    </lineage>
</organism>
<dbReference type="EMBL" id="FTMS01000034">
    <property type="protein sequence ID" value="SIR07330.1"/>
    <property type="molecule type" value="Genomic_DNA"/>
</dbReference>